<feature type="region of interest" description="Disordered" evidence="7">
    <location>
        <begin position="450"/>
        <end position="493"/>
    </location>
</feature>
<dbReference type="OrthoDB" id="10018191at2759"/>
<protein>
    <recommendedName>
        <fullName evidence="8">C2H2-type domain-containing protein</fullName>
    </recommendedName>
</protein>
<dbReference type="eggNOG" id="KOG1721">
    <property type="taxonomic scope" value="Eukaryota"/>
</dbReference>
<dbReference type="InterPro" id="IPR036236">
    <property type="entry name" value="Znf_C2H2_sf"/>
</dbReference>
<keyword evidence="10" id="KW-1185">Reference proteome</keyword>
<feature type="domain" description="C2H2-type" evidence="8">
    <location>
        <begin position="557"/>
        <end position="586"/>
    </location>
</feature>
<evidence type="ECO:0000313" key="9">
    <source>
        <dbReference type="EMBL" id="KNC81569.1"/>
    </source>
</evidence>
<keyword evidence="5" id="KW-0539">Nucleus</keyword>
<dbReference type="RefSeq" id="XP_014155472.1">
    <property type="nucleotide sequence ID" value="XM_014299997.1"/>
</dbReference>
<proteinExistence type="predicted"/>
<dbReference type="GeneID" id="25906610"/>
<feature type="domain" description="C2H2-type" evidence="8">
    <location>
        <begin position="617"/>
        <end position="646"/>
    </location>
</feature>
<feature type="domain" description="C2H2-type" evidence="8">
    <location>
        <begin position="527"/>
        <end position="556"/>
    </location>
</feature>
<dbReference type="GO" id="GO:0000981">
    <property type="term" value="F:DNA-binding transcription factor activity, RNA polymerase II-specific"/>
    <property type="evidence" value="ECO:0007669"/>
    <property type="project" value="TreeGrafter"/>
</dbReference>
<dbReference type="PROSITE" id="PS00028">
    <property type="entry name" value="ZINC_FINGER_C2H2_1"/>
    <property type="match status" value="4"/>
</dbReference>
<dbReference type="AlphaFoldDB" id="A0A0L0FY78"/>
<dbReference type="GO" id="GO:0000785">
    <property type="term" value="C:chromatin"/>
    <property type="evidence" value="ECO:0007669"/>
    <property type="project" value="TreeGrafter"/>
</dbReference>
<dbReference type="GO" id="GO:0008270">
    <property type="term" value="F:zinc ion binding"/>
    <property type="evidence" value="ECO:0007669"/>
    <property type="project" value="UniProtKB-KW"/>
</dbReference>
<dbReference type="SMART" id="SM00355">
    <property type="entry name" value="ZnF_C2H2"/>
    <property type="match status" value="4"/>
</dbReference>
<evidence type="ECO:0000259" key="8">
    <source>
        <dbReference type="PROSITE" id="PS50157"/>
    </source>
</evidence>
<dbReference type="Pfam" id="PF00096">
    <property type="entry name" value="zf-C2H2"/>
    <property type="match status" value="2"/>
</dbReference>
<dbReference type="GO" id="GO:0005667">
    <property type="term" value="C:transcription regulator complex"/>
    <property type="evidence" value="ECO:0007669"/>
    <property type="project" value="TreeGrafter"/>
</dbReference>
<feature type="region of interest" description="Disordered" evidence="7">
    <location>
        <begin position="38"/>
        <end position="63"/>
    </location>
</feature>
<evidence type="ECO:0000256" key="6">
    <source>
        <dbReference type="PROSITE-ProRule" id="PRU00042"/>
    </source>
</evidence>
<dbReference type="GO" id="GO:0000978">
    <property type="term" value="F:RNA polymerase II cis-regulatory region sequence-specific DNA binding"/>
    <property type="evidence" value="ECO:0007669"/>
    <property type="project" value="TreeGrafter"/>
</dbReference>
<dbReference type="PANTHER" id="PTHR14003">
    <property type="entry name" value="TRANSCRIPTIONAL REPRESSOR PROTEIN YY"/>
    <property type="match status" value="1"/>
</dbReference>
<dbReference type="PANTHER" id="PTHR14003:SF23">
    <property type="entry name" value="ZINC FINGER PROTEIN 143"/>
    <property type="match status" value="1"/>
</dbReference>
<dbReference type="STRING" id="667725.A0A0L0FY78"/>
<dbReference type="FunFam" id="3.30.160.60:FF:000125">
    <property type="entry name" value="Putative zinc finger protein 143"/>
    <property type="match status" value="2"/>
</dbReference>
<evidence type="ECO:0000256" key="1">
    <source>
        <dbReference type="ARBA" id="ARBA00022723"/>
    </source>
</evidence>
<gene>
    <name evidence="9" type="ORF">SARC_06106</name>
</gene>
<evidence type="ECO:0000256" key="2">
    <source>
        <dbReference type="ARBA" id="ARBA00022737"/>
    </source>
</evidence>
<evidence type="ECO:0000256" key="7">
    <source>
        <dbReference type="SAM" id="MobiDB-lite"/>
    </source>
</evidence>
<dbReference type="GO" id="GO:0031519">
    <property type="term" value="C:PcG protein complex"/>
    <property type="evidence" value="ECO:0007669"/>
    <property type="project" value="TreeGrafter"/>
</dbReference>
<dbReference type="RefSeq" id="XP_014155471.1">
    <property type="nucleotide sequence ID" value="XM_014299996.1"/>
</dbReference>
<reference evidence="9 10" key="1">
    <citation type="submission" date="2011-02" db="EMBL/GenBank/DDBJ databases">
        <title>The Genome Sequence of Sphaeroforma arctica JP610.</title>
        <authorList>
            <consortium name="The Broad Institute Genome Sequencing Platform"/>
            <person name="Russ C."/>
            <person name="Cuomo C."/>
            <person name="Young S.K."/>
            <person name="Zeng Q."/>
            <person name="Gargeya S."/>
            <person name="Alvarado L."/>
            <person name="Berlin A."/>
            <person name="Chapman S.B."/>
            <person name="Chen Z."/>
            <person name="Freedman E."/>
            <person name="Gellesch M."/>
            <person name="Goldberg J."/>
            <person name="Griggs A."/>
            <person name="Gujja S."/>
            <person name="Heilman E."/>
            <person name="Heiman D."/>
            <person name="Howarth C."/>
            <person name="Mehta T."/>
            <person name="Neiman D."/>
            <person name="Pearson M."/>
            <person name="Roberts A."/>
            <person name="Saif S."/>
            <person name="Shea T."/>
            <person name="Shenoy N."/>
            <person name="Sisk P."/>
            <person name="Stolte C."/>
            <person name="Sykes S."/>
            <person name="White J."/>
            <person name="Yandava C."/>
            <person name="Burger G."/>
            <person name="Gray M.W."/>
            <person name="Holland P.W.H."/>
            <person name="King N."/>
            <person name="Lang F.B.F."/>
            <person name="Roger A.J."/>
            <person name="Ruiz-Trillo I."/>
            <person name="Haas B."/>
            <person name="Nusbaum C."/>
            <person name="Birren B."/>
        </authorList>
    </citation>
    <scope>NUCLEOTIDE SEQUENCE [LARGE SCALE GENOMIC DNA]</scope>
    <source>
        <strain evidence="9 10">JP610</strain>
    </source>
</reference>
<evidence type="ECO:0000256" key="4">
    <source>
        <dbReference type="ARBA" id="ARBA00022833"/>
    </source>
</evidence>
<dbReference type="PROSITE" id="PS50157">
    <property type="entry name" value="ZINC_FINGER_C2H2_2"/>
    <property type="match status" value="4"/>
</dbReference>
<feature type="domain" description="C2H2-type" evidence="8">
    <location>
        <begin position="587"/>
        <end position="616"/>
    </location>
</feature>
<evidence type="ECO:0000256" key="5">
    <source>
        <dbReference type="ARBA" id="ARBA00023242"/>
    </source>
</evidence>
<keyword evidence="2" id="KW-0677">Repeat</keyword>
<feature type="region of interest" description="Disordered" evidence="7">
    <location>
        <begin position="299"/>
        <end position="362"/>
    </location>
</feature>
<feature type="compositionally biased region" description="Polar residues" evidence="7">
    <location>
        <begin position="305"/>
        <end position="334"/>
    </location>
</feature>
<dbReference type="Proteomes" id="UP000054560">
    <property type="component" value="Unassembled WGS sequence"/>
</dbReference>
<feature type="compositionally biased region" description="Polar residues" evidence="7">
    <location>
        <begin position="465"/>
        <end position="478"/>
    </location>
</feature>
<dbReference type="SUPFAM" id="SSF57667">
    <property type="entry name" value="beta-beta-alpha zinc fingers"/>
    <property type="match status" value="3"/>
</dbReference>
<evidence type="ECO:0000313" key="10">
    <source>
        <dbReference type="Proteomes" id="UP000054560"/>
    </source>
</evidence>
<dbReference type="EMBL" id="KQ242019">
    <property type="protein sequence ID" value="KNC81570.1"/>
    <property type="molecule type" value="Genomic_DNA"/>
</dbReference>
<accession>A0A0L0FY78</accession>
<dbReference type="Gene3D" id="3.30.160.60">
    <property type="entry name" value="Classic Zinc Finger"/>
    <property type="match status" value="4"/>
</dbReference>
<evidence type="ECO:0000256" key="3">
    <source>
        <dbReference type="ARBA" id="ARBA00022771"/>
    </source>
</evidence>
<keyword evidence="1" id="KW-0479">Metal-binding</keyword>
<name>A0A0L0FY78_9EUKA</name>
<keyword evidence="4" id="KW-0862">Zinc</keyword>
<dbReference type="EMBL" id="KQ242019">
    <property type="protein sequence ID" value="KNC81569.1"/>
    <property type="molecule type" value="Genomic_DNA"/>
</dbReference>
<keyword evidence="3 6" id="KW-0863">Zinc-finger</keyword>
<sequence length="663" mass="73413">MATGRTQNVRMHSHMPQQRIQRTISPYIIANPNAKSPVPMPASEGDMWHKQSNLDRSGSHTPGGVLDRQLSYLSASAGFNNTHDNMRHFTASDAPHGTYSDNDNVVSLSRTDNVQQGGAMNKYSYADANGTGESIPLNTIAYSGLAQQHFNQGGNFGNSAHHAQGYHDMASENYQRSDSNDYVQQQANLRRMYSTDPNLQRMYSTDPNLQRMYSTDPAQALANHPPGGGHFMGTGDAYAQQQHMDMSRGYSQRQPIPAYRTATGDIIGPETDHSYRNHQSYPDNLGRVQHHGARDVRLNNHPYAQGTSSQPQTHNTNSQSIPTRTYTDQSTYTQLPPREFGYNSYHGGNDTSHNGYHSGYDQAMDMNQGGVAIGGNTEFQASADHDNNFKSAYGQDAYNGVTVYNTEANSHVQAHNMTNGPEGYANAYQKNVQNGADGILENGHVNTAHTSQHKYAPYNDIRASSVGSKRTTDVSSSKSQRRMSKPTDCNRQTANAKSICTKPSTKVGVTKKKNSLSQLSVTGEANHVCGWPNCGVSFNSEEALASHVPIHTGDKPHECLWIGCSQKFLHRGHLNVHLRAHTGFKPYMCEWEGCEQKFSVMENMKRHMRTHTGEKPFTCDHEGCGKRFSYKGNRTKHQRVHKNAANKVTADNERAAIGRSQRG</sequence>
<dbReference type="InterPro" id="IPR013087">
    <property type="entry name" value="Znf_C2H2_type"/>
</dbReference>
<organism evidence="9 10">
    <name type="scientific">Sphaeroforma arctica JP610</name>
    <dbReference type="NCBI Taxonomy" id="667725"/>
    <lineage>
        <taxon>Eukaryota</taxon>
        <taxon>Ichthyosporea</taxon>
        <taxon>Ichthyophonida</taxon>
        <taxon>Sphaeroforma</taxon>
    </lineage>
</organism>